<sequence>MASNKLIGSLGMFDKGHFSGLVAGAFTVALWASLPVLRSLASLPPMLVAAVAMICAAALARLFGRLQPNRSGANPKADWHYWLMAVGGLIGALYFYFLALQHGDPAKVTLVTYTWPLGFVLMADRLAGKGLRIRTLLGAAVAFIGLMPLVLSNSTGSSTSWLAYMAGLAAGVSWIAFSLYLRQTGGLSSRGYSTLFLHVGVITLLVHLLFEASVPSATPQDWAVAAMIGVGPYGVAFMAWGYALRHGPSTLLGVMTYLVPVIAASLLVLLGWSSPSYQLLIACAAVLCGALITQASRFRRMKLA</sequence>
<feature type="transmembrane region" description="Helical" evidence="6">
    <location>
        <begin position="192"/>
        <end position="210"/>
    </location>
</feature>
<evidence type="ECO:0000256" key="2">
    <source>
        <dbReference type="ARBA" id="ARBA00022475"/>
    </source>
</evidence>
<dbReference type="Pfam" id="PF00892">
    <property type="entry name" value="EamA"/>
    <property type="match status" value="2"/>
</dbReference>
<dbReference type="GO" id="GO:0005886">
    <property type="term" value="C:plasma membrane"/>
    <property type="evidence" value="ECO:0007669"/>
    <property type="project" value="UniProtKB-SubCell"/>
</dbReference>
<keyword evidence="9" id="KW-1185">Reference proteome</keyword>
<protein>
    <submittedName>
        <fullName evidence="8">DMT family transporter</fullName>
    </submittedName>
</protein>
<feature type="transmembrane region" description="Helical" evidence="6">
    <location>
        <begin position="20"/>
        <end position="37"/>
    </location>
</feature>
<comment type="subcellular location">
    <subcellularLocation>
        <location evidence="1">Cell membrane</location>
        <topology evidence="1">Multi-pass membrane protein</topology>
    </subcellularLocation>
</comment>
<dbReference type="PANTHER" id="PTHR32322:SF18">
    <property type="entry name" value="S-ADENOSYLMETHIONINE_S-ADENOSYLHOMOCYSTEINE TRANSPORTER"/>
    <property type="match status" value="1"/>
</dbReference>
<dbReference type="InterPro" id="IPR037185">
    <property type="entry name" value="EmrE-like"/>
</dbReference>
<gene>
    <name evidence="8" type="ORF">FY550_05640</name>
</gene>
<dbReference type="OrthoDB" id="7065924at2"/>
<dbReference type="PANTHER" id="PTHR32322">
    <property type="entry name" value="INNER MEMBRANE TRANSPORTER"/>
    <property type="match status" value="1"/>
</dbReference>
<dbReference type="InterPro" id="IPR050638">
    <property type="entry name" value="AA-Vitamin_Transporters"/>
</dbReference>
<evidence type="ECO:0000256" key="6">
    <source>
        <dbReference type="SAM" id="Phobius"/>
    </source>
</evidence>
<evidence type="ECO:0000313" key="8">
    <source>
        <dbReference type="EMBL" id="QEL10657.1"/>
    </source>
</evidence>
<feature type="transmembrane region" description="Helical" evidence="6">
    <location>
        <begin position="43"/>
        <end position="60"/>
    </location>
</feature>
<feature type="domain" description="EamA" evidence="7">
    <location>
        <begin position="161"/>
        <end position="292"/>
    </location>
</feature>
<feature type="transmembrane region" description="Helical" evidence="6">
    <location>
        <begin position="222"/>
        <end position="244"/>
    </location>
</feature>
<dbReference type="AlphaFoldDB" id="A0A5C0ZYA0"/>
<dbReference type="Proteomes" id="UP000322553">
    <property type="component" value="Chromosome"/>
</dbReference>
<keyword evidence="2" id="KW-1003">Cell membrane</keyword>
<keyword evidence="5 6" id="KW-0472">Membrane</keyword>
<feature type="transmembrane region" description="Helical" evidence="6">
    <location>
        <begin position="276"/>
        <end position="293"/>
    </location>
</feature>
<keyword evidence="4 6" id="KW-1133">Transmembrane helix</keyword>
<evidence type="ECO:0000256" key="1">
    <source>
        <dbReference type="ARBA" id="ARBA00004651"/>
    </source>
</evidence>
<evidence type="ECO:0000256" key="3">
    <source>
        <dbReference type="ARBA" id="ARBA00022692"/>
    </source>
</evidence>
<feature type="transmembrane region" description="Helical" evidence="6">
    <location>
        <begin position="81"/>
        <end position="99"/>
    </location>
</feature>
<dbReference type="EMBL" id="CP043420">
    <property type="protein sequence ID" value="QEL10657.1"/>
    <property type="molecule type" value="Genomic_DNA"/>
</dbReference>
<keyword evidence="3 6" id="KW-0812">Transmembrane</keyword>
<dbReference type="KEGG" id="kuy:FY550_05640"/>
<feature type="transmembrane region" description="Helical" evidence="6">
    <location>
        <begin position="135"/>
        <end position="155"/>
    </location>
</feature>
<dbReference type="InterPro" id="IPR000620">
    <property type="entry name" value="EamA_dom"/>
</dbReference>
<evidence type="ECO:0000259" key="7">
    <source>
        <dbReference type="Pfam" id="PF00892"/>
    </source>
</evidence>
<proteinExistence type="predicted"/>
<name>A0A5C0ZYA0_9GAMM</name>
<evidence type="ECO:0000313" key="9">
    <source>
        <dbReference type="Proteomes" id="UP000322553"/>
    </source>
</evidence>
<dbReference type="SUPFAM" id="SSF103481">
    <property type="entry name" value="Multidrug resistance efflux transporter EmrE"/>
    <property type="match status" value="2"/>
</dbReference>
<feature type="transmembrane region" description="Helical" evidence="6">
    <location>
        <begin position="161"/>
        <end position="180"/>
    </location>
</feature>
<feature type="domain" description="EamA" evidence="7">
    <location>
        <begin position="20"/>
        <end position="147"/>
    </location>
</feature>
<evidence type="ECO:0000256" key="5">
    <source>
        <dbReference type="ARBA" id="ARBA00023136"/>
    </source>
</evidence>
<evidence type="ECO:0000256" key="4">
    <source>
        <dbReference type="ARBA" id="ARBA00022989"/>
    </source>
</evidence>
<organism evidence="8 9">
    <name type="scientific">Kushneria phosphatilytica</name>
    <dbReference type="NCBI Taxonomy" id="657387"/>
    <lineage>
        <taxon>Bacteria</taxon>
        <taxon>Pseudomonadati</taxon>
        <taxon>Pseudomonadota</taxon>
        <taxon>Gammaproteobacteria</taxon>
        <taxon>Oceanospirillales</taxon>
        <taxon>Halomonadaceae</taxon>
        <taxon>Kushneria</taxon>
    </lineage>
</organism>
<accession>A0A5C0ZYA0</accession>
<feature type="transmembrane region" description="Helical" evidence="6">
    <location>
        <begin position="251"/>
        <end position="270"/>
    </location>
</feature>
<reference evidence="8 9" key="1">
    <citation type="submission" date="2019-08" db="EMBL/GenBank/DDBJ databases">
        <title>Complete genome sequence of Kushneria sp. YCWA18, a halophilic phosphate-solubilizing bacterium isolated from Daqiao saltern in China.</title>
        <authorList>
            <person name="Du G.-X."/>
            <person name="Qu L.-Y."/>
        </authorList>
    </citation>
    <scope>NUCLEOTIDE SEQUENCE [LARGE SCALE GENOMIC DNA]</scope>
    <source>
        <strain evidence="8 9">YCWA18</strain>
    </source>
</reference>